<keyword evidence="2 8" id="KW-0812">Transmembrane</keyword>
<evidence type="ECO:0000256" key="8">
    <source>
        <dbReference type="SAM" id="Phobius"/>
    </source>
</evidence>
<comment type="subcellular location">
    <subcellularLocation>
        <location evidence="1">Endoplasmic reticulum membrane</location>
        <topology evidence="1">Multi-pass membrane protein</topology>
    </subcellularLocation>
</comment>
<dbReference type="EMBL" id="JAABOA010000346">
    <property type="protein sequence ID" value="KAF9584712.1"/>
    <property type="molecule type" value="Genomic_DNA"/>
</dbReference>
<evidence type="ECO:0000256" key="4">
    <source>
        <dbReference type="ARBA" id="ARBA00022989"/>
    </source>
</evidence>
<dbReference type="GO" id="GO:0006629">
    <property type="term" value="P:lipid metabolic process"/>
    <property type="evidence" value="ECO:0007669"/>
    <property type="project" value="UniProtKB-KW"/>
</dbReference>
<dbReference type="PANTHER" id="PTHR21212:SF0">
    <property type="entry name" value="SEIPIN"/>
    <property type="match status" value="1"/>
</dbReference>
<evidence type="ECO:0000256" key="5">
    <source>
        <dbReference type="ARBA" id="ARBA00023098"/>
    </source>
</evidence>
<evidence type="ECO:0000256" key="6">
    <source>
        <dbReference type="ARBA" id="ARBA00023136"/>
    </source>
</evidence>
<name>A0A9P6KHB0_9FUNG</name>
<dbReference type="GO" id="GO:0140042">
    <property type="term" value="P:lipid droplet formation"/>
    <property type="evidence" value="ECO:0007669"/>
    <property type="project" value="UniProtKB-ARBA"/>
</dbReference>
<feature type="transmembrane region" description="Helical" evidence="8">
    <location>
        <begin position="243"/>
        <end position="266"/>
    </location>
</feature>
<evidence type="ECO:0000313" key="10">
    <source>
        <dbReference type="Proteomes" id="UP000780801"/>
    </source>
</evidence>
<keyword evidence="3" id="KW-0256">Endoplasmic reticulum</keyword>
<evidence type="ECO:0000256" key="7">
    <source>
        <dbReference type="SAM" id="MobiDB-lite"/>
    </source>
</evidence>
<dbReference type="CDD" id="cd23995">
    <property type="entry name" value="Seipin_BSCL2_like"/>
    <property type="match status" value="1"/>
</dbReference>
<feature type="compositionally biased region" description="Polar residues" evidence="7">
    <location>
        <begin position="392"/>
        <end position="403"/>
    </location>
</feature>
<protein>
    <submittedName>
        <fullName evidence="9">Berardinelli-Seip congenital lipodystrophy 2 (Seipin)</fullName>
    </submittedName>
</protein>
<accession>A0A9P6KHB0</accession>
<dbReference type="OrthoDB" id="3990054at2759"/>
<dbReference type="AlphaFoldDB" id="A0A9P6KHB0"/>
<feature type="region of interest" description="Disordered" evidence="7">
    <location>
        <begin position="297"/>
        <end position="414"/>
    </location>
</feature>
<keyword evidence="5" id="KW-0443">Lipid metabolism</keyword>
<dbReference type="GO" id="GO:0005789">
    <property type="term" value="C:endoplasmic reticulum membrane"/>
    <property type="evidence" value="ECO:0007669"/>
    <property type="project" value="UniProtKB-SubCell"/>
</dbReference>
<dbReference type="Pfam" id="PF06775">
    <property type="entry name" value="Seipin"/>
    <property type="match status" value="1"/>
</dbReference>
<sequence length="414" mass="46192">MAVFEILAFFIVPVLRLIEPYAQQAAQLLYSRTLRRRIIQTFVSTVVLALLIGTSFSAYLGFYWLYIPQRGHVGQVHLQYGRPSVPGEIRAGPVATVDFSNGGKYRNILRGEQAYDVSVDLRVPTSESNVALGNFMVTVSLLKENGETLVTSSRPAILTYESLPVRLLRTAWKSIPLVLLWSKEEQVLKVSILENYIENPSNPIARAFVQVSNANLQIYGSTIHIDAHFHGLRYLMYYYKTSTAAVFMAIFIFWEVIFSIVTWQVLTSFFNPYNTPAPVQSEGDHAQQRHQLGLHVTEPQPTGQALPLPRQPQLRSKQPPQFGQLIDTDSEMDDSDDRAVIHVIRQPPLKGADDDSSDDNDNRAEHELEPDTGVLGDASSEDEDDDAVVPTLSGTSVQDTPSQLGARHTTEIAP</sequence>
<dbReference type="Proteomes" id="UP000780801">
    <property type="component" value="Unassembled WGS sequence"/>
</dbReference>
<gene>
    <name evidence="9" type="primary">BSCL2_2</name>
    <name evidence="9" type="ORF">BGW38_005455</name>
</gene>
<comment type="caution">
    <text evidence="9">The sequence shown here is derived from an EMBL/GenBank/DDBJ whole genome shotgun (WGS) entry which is preliminary data.</text>
</comment>
<dbReference type="PANTHER" id="PTHR21212">
    <property type="entry name" value="BERNARDINELLI-SEIP CONGENITAL LIPODYSTROPHY 2 HOMOLOG BSCL2 PROTEIN"/>
    <property type="match status" value="1"/>
</dbReference>
<keyword evidence="6 8" id="KW-0472">Membrane</keyword>
<organism evidence="9 10">
    <name type="scientific">Lunasporangiospora selenospora</name>
    <dbReference type="NCBI Taxonomy" id="979761"/>
    <lineage>
        <taxon>Eukaryota</taxon>
        <taxon>Fungi</taxon>
        <taxon>Fungi incertae sedis</taxon>
        <taxon>Mucoromycota</taxon>
        <taxon>Mortierellomycotina</taxon>
        <taxon>Mortierellomycetes</taxon>
        <taxon>Mortierellales</taxon>
        <taxon>Mortierellaceae</taxon>
        <taxon>Lunasporangiospora</taxon>
    </lineage>
</organism>
<reference evidence="9" key="1">
    <citation type="journal article" date="2020" name="Fungal Divers.">
        <title>Resolving the Mortierellaceae phylogeny through synthesis of multi-gene phylogenetics and phylogenomics.</title>
        <authorList>
            <person name="Vandepol N."/>
            <person name="Liber J."/>
            <person name="Desiro A."/>
            <person name="Na H."/>
            <person name="Kennedy M."/>
            <person name="Barry K."/>
            <person name="Grigoriev I.V."/>
            <person name="Miller A.N."/>
            <person name="O'Donnell K."/>
            <person name="Stajich J.E."/>
            <person name="Bonito G."/>
        </authorList>
    </citation>
    <scope>NUCLEOTIDE SEQUENCE</scope>
    <source>
        <strain evidence="9">KOD1015</strain>
    </source>
</reference>
<keyword evidence="10" id="KW-1185">Reference proteome</keyword>
<feature type="transmembrane region" description="Helical" evidence="8">
    <location>
        <begin position="41"/>
        <end position="66"/>
    </location>
</feature>
<dbReference type="InterPro" id="IPR009617">
    <property type="entry name" value="Seipin"/>
</dbReference>
<feature type="compositionally biased region" description="Basic and acidic residues" evidence="7">
    <location>
        <begin position="360"/>
        <end position="369"/>
    </location>
</feature>
<keyword evidence="4 8" id="KW-1133">Transmembrane helix</keyword>
<evidence type="ECO:0000256" key="2">
    <source>
        <dbReference type="ARBA" id="ARBA00022692"/>
    </source>
</evidence>
<evidence type="ECO:0000313" key="9">
    <source>
        <dbReference type="EMBL" id="KAF9584712.1"/>
    </source>
</evidence>
<proteinExistence type="predicted"/>
<evidence type="ECO:0000256" key="3">
    <source>
        <dbReference type="ARBA" id="ARBA00022824"/>
    </source>
</evidence>
<evidence type="ECO:0000256" key="1">
    <source>
        <dbReference type="ARBA" id="ARBA00004477"/>
    </source>
</evidence>